<dbReference type="EMBL" id="JYDQ01000017">
    <property type="protein sequence ID" value="KRY21404.1"/>
    <property type="molecule type" value="Genomic_DNA"/>
</dbReference>
<protein>
    <submittedName>
        <fullName evidence="2">Uncharacterized protein</fullName>
    </submittedName>
</protein>
<gene>
    <name evidence="2" type="ORF">T12_7956</name>
</gene>
<accession>A0A0V1AAE5</accession>
<name>A0A0V1AAE5_9BILA</name>
<evidence type="ECO:0000313" key="2">
    <source>
        <dbReference type="EMBL" id="KRY21404.1"/>
    </source>
</evidence>
<proteinExistence type="predicted"/>
<feature type="compositionally biased region" description="Polar residues" evidence="1">
    <location>
        <begin position="14"/>
        <end position="26"/>
    </location>
</feature>
<feature type="region of interest" description="Disordered" evidence="1">
    <location>
        <begin position="1"/>
        <end position="40"/>
    </location>
</feature>
<sequence length="40" mass="4394">MSDDKDENKAPKTNEGNRAATGNMQKSLVKKEKKGSVEKT</sequence>
<evidence type="ECO:0000313" key="3">
    <source>
        <dbReference type="Proteomes" id="UP000054783"/>
    </source>
</evidence>
<keyword evidence="3" id="KW-1185">Reference proteome</keyword>
<dbReference type="AlphaFoldDB" id="A0A0V1AAE5"/>
<feature type="compositionally biased region" description="Basic and acidic residues" evidence="1">
    <location>
        <begin position="1"/>
        <end position="12"/>
    </location>
</feature>
<comment type="caution">
    <text evidence="2">The sequence shown here is derived from an EMBL/GenBank/DDBJ whole genome shotgun (WGS) entry which is preliminary data.</text>
</comment>
<reference evidence="2 3" key="1">
    <citation type="submission" date="2015-01" db="EMBL/GenBank/DDBJ databases">
        <title>Evolution of Trichinella species and genotypes.</title>
        <authorList>
            <person name="Korhonen P.K."/>
            <person name="Edoardo P."/>
            <person name="Giuseppe L.R."/>
            <person name="Gasser R.B."/>
        </authorList>
    </citation>
    <scope>NUCLEOTIDE SEQUENCE [LARGE SCALE GENOMIC DNA]</scope>
    <source>
        <strain evidence="2">ISS2496</strain>
    </source>
</reference>
<organism evidence="2 3">
    <name type="scientific">Trichinella patagoniensis</name>
    <dbReference type="NCBI Taxonomy" id="990121"/>
    <lineage>
        <taxon>Eukaryota</taxon>
        <taxon>Metazoa</taxon>
        <taxon>Ecdysozoa</taxon>
        <taxon>Nematoda</taxon>
        <taxon>Enoplea</taxon>
        <taxon>Dorylaimia</taxon>
        <taxon>Trichinellida</taxon>
        <taxon>Trichinellidae</taxon>
        <taxon>Trichinella</taxon>
    </lineage>
</organism>
<dbReference type="Proteomes" id="UP000054783">
    <property type="component" value="Unassembled WGS sequence"/>
</dbReference>
<evidence type="ECO:0000256" key="1">
    <source>
        <dbReference type="SAM" id="MobiDB-lite"/>
    </source>
</evidence>